<keyword evidence="2" id="KW-0325">Glycoprotein</keyword>
<dbReference type="Proteomes" id="UP000290849">
    <property type="component" value="Unassembled WGS sequence"/>
</dbReference>
<reference evidence="4 5" key="1">
    <citation type="journal article" date="2017" name="Int. J. Syst. Evol. Microbiol.">
        <title>Achromobacter aloeverae sp. nov., isolated from the root of Aloe vera (L.) Burm.f.</title>
        <authorList>
            <person name="Kuncharoen N."/>
            <person name="Muramatsu Y."/>
            <person name="Shibata C."/>
            <person name="Kamakura Y."/>
            <person name="Nakagawa Y."/>
            <person name="Tanasupawat S."/>
        </authorList>
    </citation>
    <scope>NUCLEOTIDE SEQUENCE [LARGE SCALE GENOMIC DNA]</scope>
    <source>
        <strain evidence="4 5">AVA-1</strain>
    </source>
</reference>
<evidence type="ECO:0000313" key="4">
    <source>
        <dbReference type="EMBL" id="RXN86795.1"/>
    </source>
</evidence>
<evidence type="ECO:0000256" key="2">
    <source>
        <dbReference type="ARBA" id="ARBA00023180"/>
    </source>
</evidence>
<evidence type="ECO:0000256" key="1">
    <source>
        <dbReference type="ARBA" id="ARBA00022679"/>
    </source>
</evidence>
<comment type="caution">
    <text evidence="4">The sequence shown here is derived from an EMBL/GenBank/DDBJ whole genome shotgun (WGS) entry which is preliminary data.</text>
</comment>
<dbReference type="Pfam" id="PF00685">
    <property type="entry name" value="Sulfotransfer_1"/>
    <property type="match status" value="1"/>
</dbReference>
<organism evidence="4 5">
    <name type="scientific">Achromobacter aloeverae</name>
    <dbReference type="NCBI Taxonomy" id="1750518"/>
    <lineage>
        <taxon>Bacteria</taxon>
        <taxon>Pseudomonadati</taxon>
        <taxon>Pseudomonadota</taxon>
        <taxon>Betaproteobacteria</taxon>
        <taxon>Burkholderiales</taxon>
        <taxon>Alcaligenaceae</taxon>
        <taxon>Achromobacter</taxon>
    </lineage>
</organism>
<accession>A0A4Q1HHH9</accession>
<dbReference type="GO" id="GO:0008146">
    <property type="term" value="F:sulfotransferase activity"/>
    <property type="evidence" value="ECO:0007669"/>
    <property type="project" value="InterPro"/>
</dbReference>
<evidence type="ECO:0000259" key="3">
    <source>
        <dbReference type="Pfam" id="PF00685"/>
    </source>
</evidence>
<name>A0A4Q1HHH9_9BURK</name>
<feature type="domain" description="Sulfotransferase" evidence="3">
    <location>
        <begin position="6"/>
        <end position="178"/>
    </location>
</feature>
<dbReference type="OrthoDB" id="9815894at2"/>
<sequence length="614" mass="69351">MLNFVCIGAQKSGTTWLYEALRKHPLIDFPGGKEVHFWDHYPGKDLQRYLGLFGNDDRCNGDITPAYAILPLDTIRKVRTSCPSLKIIYLMRNPIERAWSAALMALRRAEMTYGEASEQWFVDHFNSQGSLARGDHAACLRNWLSVFPREHVLIARYEEIIGQPVTLLNRVLNHVGLEEFFTAESRSELSRPVFEGEKRTIPPKLLGVLKSLYREKVDALSTLLDHDFSEWKEIKKMSTGVEPKKGNVVLVLGMHRSGTSAVAAGLENLGVFMGSTLAHADEWNPKGYFEERKIVAFNDQLLQLADRRWDSPLPPDPVPSPSWPRQLAPAASLLEEIFGDAATWGFKDPRMCLLSSFWQQVFASMGIVPHLLFVLRHPAEVAHSLARRDGISAKRAAWLWLTHLLGSLDYVQDSSHCHMVDFSALMSRPAPMLKSLCEWLGLSCKQETIEQYASEFISPTLAHGADAGSTEIPALVLRAYQYWKHVADQNTFSSASLHAQEWINIRDEFERDVKPGLVAVHDFFEGDRQLEVADARARTLSQALALAERLALERLEQLATLDTQLKKTTEGLAFVEKLALDRLEQLDRLGEQLKQVTESRNPVARMVFKRSGKN</sequence>
<keyword evidence="1" id="KW-0808">Transferase</keyword>
<dbReference type="InterPro" id="IPR000863">
    <property type="entry name" value="Sulfotransferase_dom"/>
</dbReference>
<evidence type="ECO:0000313" key="5">
    <source>
        <dbReference type="Proteomes" id="UP000290849"/>
    </source>
</evidence>
<dbReference type="InterPro" id="IPR037359">
    <property type="entry name" value="NST/OST"/>
</dbReference>
<dbReference type="PANTHER" id="PTHR10605">
    <property type="entry name" value="HEPARAN SULFATE SULFOTRANSFERASE"/>
    <property type="match status" value="1"/>
</dbReference>
<dbReference type="AlphaFoldDB" id="A0A4Q1HHH9"/>
<dbReference type="Gene3D" id="3.40.50.300">
    <property type="entry name" value="P-loop containing nucleotide triphosphate hydrolases"/>
    <property type="match status" value="2"/>
</dbReference>
<dbReference type="EMBL" id="PYAL01000005">
    <property type="protein sequence ID" value="RXN86795.1"/>
    <property type="molecule type" value="Genomic_DNA"/>
</dbReference>
<dbReference type="RefSeq" id="WP_129151795.1">
    <property type="nucleotide sequence ID" value="NZ_JBHSDO010000012.1"/>
</dbReference>
<dbReference type="PANTHER" id="PTHR10605:SF56">
    <property type="entry name" value="BIFUNCTIONAL HEPARAN SULFATE N-DEACETYLASE_N-SULFOTRANSFERASE"/>
    <property type="match status" value="1"/>
</dbReference>
<protein>
    <recommendedName>
        <fullName evidence="3">Sulfotransferase domain-containing protein</fullName>
    </recommendedName>
</protein>
<gene>
    <name evidence="4" type="ORF">C7R54_17900</name>
</gene>
<dbReference type="SUPFAM" id="SSF52540">
    <property type="entry name" value="P-loop containing nucleoside triphosphate hydrolases"/>
    <property type="match status" value="2"/>
</dbReference>
<keyword evidence="5" id="KW-1185">Reference proteome</keyword>
<dbReference type="InterPro" id="IPR027417">
    <property type="entry name" value="P-loop_NTPase"/>
</dbReference>
<proteinExistence type="predicted"/>